<feature type="compositionally biased region" description="Low complexity" evidence="1">
    <location>
        <begin position="11"/>
        <end position="34"/>
    </location>
</feature>
<feature type="non-terminal residue" evidence="3">
    <location>
        <position position="91"/>
    </location>
</feature>
<keyword evidence="2" id="KW-1133">Transmembrane helix</keyword>
<evidence type="ECO:0000313" key="3">
    <source>
        <dbReference type="EMBL" id="MCM6764396.1"/>
    </source>
</evidence>
<evidence type="ECO:0000256" key="2">
    <source>
        <dbReference type="SAM" id="Phobius"/>
    </source>
</evidence>
<sequence length="91" mass="9455">MPGTLASGFQTSRSIAPSTTTASRSAAPPRATGTRCRRVATRRQRVPVALGGAALLLAVVVLGAIDLLVWNPLAKVPGTDLVTIYALMAER</sequence>
<feature type="region of interest" description="Disordered" evidence="1">
    <location>
        <begin position="1"/>
        <end position="38"/>
    </location>
</feature>
<keyword evidence="2" id="KW-0472">Membrane</keyword>
<comment type="caution">
    <text evidence="3">The sequence shown here is derived from an EMBL/GenBank/DDBJ whole genome shotgun (WGS) entry which is preliminary data.</text>
</comment>
<dbReference type="Proteomes" id="UP001155240">
    <property type="component" value="Unassembled WGS sequence"/>
</dbReference>
<dbReference type="AlphaFoldDB" id="A0A9X2IU46"/>
<protein>
    <submittedName>
        <fullName evidence="3">Uncharacterized protein</fullName>
    </submittedName>
</protein>
<organism evidence="3 4">
    <name type="scientific">Rathayibacter rubneri</name>
    <dbReference type="NCBI Taxonomy" id="2950106"/>
    <lineage>
        <taxon>Bacteria</taxon>
        <taxon>Bacillati</taxon>
        <taxon>Actinomycetota</taxon>
        <taxon>Actinomycetes</taxon>
        <taxon>Micrococcales</taxon>
        <taxon>Microbacteriaceae</taxon>
        <taxon>Rathayibacter</taxon>
    </lineage>
</organism>
<accession>A0A9X2IU46</accession>
<keyword evidence="2" id="KW-0812">Transmembrane</keyword>
<evidence type="ECO:0000256" key="1">
    <source>
        <dbReference type="SAM" id="MobiDB-lite"/>
    </source>
</evidence>
<evidence type="ECO:0000313" key="4">
    <source>
        <dbReference type="Proteomes" id="UP001155240"/>
    </source>
</evidence>
<proteinExistence type="predicted"/>
<reference evidence="3" key="1">
    <citation type="submission" date="2022-06" db="EMBL/GenBank/DDBJ databases">
        <title>Whole genome shotgun sequencing (WGS) of Rathayibacter sp. ZW T2_19, isolated from stored onions (Allium cepa).</title>
        <authorList>
            <person name="Stoll D.A."/>
            <person name="Huch M."/>
        </authorList>
    </citation>
    <scope>NUCLEOTIDE SEQUENCE</scope>
    <source>
        <strain evidence="3">ZW T2_19</strain>
    </source>
</reference>
<name>A0A9X2IU46_9MICO</name>
<dbReference type="EMBL" id="JAMRYM010000150">
    <property type="protein sequence ID" value="MCM6764396.1"/>
    <property type="molecule type" value="Genomic_DNA"/>
</dbReference>
<gene>
    <name evidence="3" type="ORF">NB037_18430</name>
</gene>
<keyword evidence="4" id="KW-1185">Reference proteome</keyword>
<feature type="transmembrane region" description="Helical" evidence="2">
    <location>
        <begin position="48"/>
        <end position="70"/>
    </location>
</feature>